<dbReference type="GO" id="GO:0006777">
    <property type="term" value="P:Mo-molybdopterin cofactor biosynthetic process"/>
    <property type="evidence" value="ECO:0007669"/>
    <property type="project" value="UniProtKB-UniRule"/>
</dbReference>
<dbReference type="RefSeq" id="WP_023432242.1">
    <property type="nucleotide sequence ID" value="NZ_AWXZ01000029.1"/>
</dbReference>
<dbReference type="InterPro" id="IPR008284">
    <property type="entry name" value="MoCF_biosynth_CS"/>
</dbReference>
<dbReference type="SUPFAM" id="SSF53218">
    <property type="entry name" value="Molybdenum cofactor biosynthesis proteins"/>
    <property type="match status" value="1"/>
</dbReference>
<evidence type="ECO:0000256" key="5">
    <source>
        <dbReference type="PIRNR" id="PIRNR006443"/>
    </source>
</evidence>
<evidence type="ECO:0000313" key="7">
    <source>
        <dbReference type="EMBL" id="ESR24789.1"/>
    </source>
</evidence>
<evidence type="ECO:0000256" key="1">
    <source>
        <dbReference type="ARBA" id="ARBA00005046"/>
    </source>
</evidence>
<evidence type="ECO:0000259" key="6">
    <source>
        <dbReference type="SMART" id="SM00852"/>
    </source>
</evidence>
<evidence type="ECO:0000256" key="3">
    <source>
        <dbReference type="ARBA" id="ARBA00015262"/>
    </source>
</evidence>
<dbReference type="EMBL" id="AWXZ01000029">
    <property type="protein sequence ID" value="ESR24789.1"/>
    <property type="molecule type" value="Genomic_DNA"/>
</dbReference>
<dbReference type="CDD" id="cd00886">
    <property type="entry name" value="MogA_MoaB"/>
    <property type="match status" value="1"/>
</dbReference>
<dbReference type="STRING" id="631454.N177_2112"/>
<evidence type="ECO:0000256" key="2">
    <source>
        <dbReference type="ARBA" id="ARBA00006112"/>
    </source>
</evidence>
<feature type="domain" description="MoaB/Mog" evidence="6">
    <location>
        <begin position="16"/>
        <end position="160"/>
    </location>
</feature>
<gene>
    <name evidence="7" type="ORF">N177_2112</name>
</gene>
<dbReference type="PANTHER" id="PTHR43232">
    <property type="entry name" value="MOLYBDENUM COFACTOR BIOSYNTHESIS PROTEIN B"/>
    <property type="match status" value="1"/>
</dbReference>
<dbReference type="OrthoDB" id="9784492at2"/>
<evidence type="ECO:0000313" key="8">
    <source>
        <dbReference type="Proteomes" id="UP000017819"/>
    </source>
</evidence>
<comment type="function">
    <text evidence="5">May be involved in the biosynthesis of molybdopterin.</text>
</comment>
<accession>V4RHG0</accession>
<dbReference type="InterPro" id="IPR012245">
    <property type="entry name" value="MoaB"/>
</dbReference>
<reference evidence="7 8" key="1">
    <citation type="journal article" date="2014" name="Genome Announc.">
        <title>Draft Genome Sequence of Lutibaculum baratangense Strain AMV1T, Isolated from a Mud Volcano in Andamans, India.</title>
        <authorList>
            <person name="Singh A."/>
            <person name="Sreenivas A."/>
            <person name="Sathyanarayana Reddy G."/>
            <person name="Pinnaka A.K."/>
            <person name="Shivaji S."/>
        </authorList>
    </citation>
    <scope>NUCLEOTIDE SEQUENCE [LARGE SCALE GENOMIC DNA]</scope>
    <source>
        <strain evidence="7 8">AMV1</strain>
    </source>
</reference>
<keyword evidence="8" id="KW-1185">Reference proteome</keyword>
<dbReference type="SMART" id="SM00852">
    <property type="entry name" value="MoCF_biosynth"/>
    <property type="match status" value="1"/>
</dbReference>
<dbReference type="Proteomes" id="UP000017819">
    <property type="component" value="Unassembled WGS sequence"/>
</dbReference>
<proteinExistence type="inferred from homology"/>
<dbReference type="UniPathway" id="UPA00344"/>
<comment type="similarity">
    <text evidence="2 5">Belongs to the MoaB/Mog family.</text>
</comment>
<dbReference type="PROSITE" id="PS01078">
    <property type="entry name" value="MOCF_BIOSYNTHESIS_1"/>
    <property type="match status" value="1"/>
</dbReference>
<name>V4RHG0_9HYPH</name>
<dbReference type="Gene3D" id="3.40.980.10">
    <property type="entry name" value="MoaB/Mog-like domain"/>
    <property type="match status" value="1"/>
</dbReference>
<dbReference type="GO" id="GO:0005829">
    <property type="term" value="C:cytosol"/>
    <property type="evidence" value="ECO:0007669"/>
    <property type="project" value="TreeGrafter"/>
</dbReference>
<organism evidence="7 8">
    <name type="scientific">Lutibaculum baratangense AMV1</name>
    <dbReference type="NCBI Taxonomy" id="631454"/>
    <lineage>
        <taxon>Bacteria</taxon>
        <taxon>Pseudomonadati</taxon>
        <taxon>Pseudomonadota</taxon>
        <taxon>Alphaproteobacteria</taxon>
        <taxon>Hyphomicrobiales</taxon>
        <taxon>Tepidamorphaceae</taxon>
        <taxon>Lutibaculum</taxon>
    </lineage>
</organism>
<sequence length="182" mass="19988">MPHATGDRPFIPVRIAVMTVSDTRTMEDDKSGNTLAGRIEKAGHHLAARAIVKDEVEEIRAQVTAWAQSPEVDVIITTGGTGFTGRDVTPEAIEPLFEKVMDGFSVIFHRLSYEKIGTSTIQSRATGGVIHQTYVFVLPGSPGACKDAWDGILEAQLDYRHMPCNFVEIMPRLGEHLQRTKG</sequence>
<dbReference type="PANTHER" id="PTHR43232:SF2">
    <property type="entry name" value="MOLYBDENUM COFACTOR BIOSYNTHESIS PROTEIN B"/>
    <property type="match status" value="1"/>
</dbReference>
<keyword evidence="4 5" id="KW-0501">Molybdenum cofactor biosynthesis</keyword>
<dbReference type="InterPro" id="IPR013484">
    <property type="entry name" value="MoaB_proteobac"/>
</dbReference>
<dbReference type="NCBIfam" id="TIGR02667">
    <property type="entry name" value="moaB_proteo"/>
    <property type="match status" value="1"/>
</dbReference>
<comment type="pathway">
    <text evidence="1 5">Cofactor biosynthesis; molybdopterin biosynthesis.</text>
</comment>
<comment type="caution">
    <text evidence="7">The sequence shown here is derived from an EMBL/GenBank/DDBJ whole genome shotgun (WGS) entry which is preliminary data.</text>
</comment>
<dbReference type="PIRSF" id="PIRSF006443">
    <property type="entry name" value="MoaB"/>
    <property type="match status" value="1"/>
</dbReference>
<dbReference type="Pfam" id="PF00994">
    <property type="entry name" value="MoCF_biosynth"/>
    <property type="match status" value="1"/>
</dbReference>
<dbReference type="NCBIfam" id="TIGR00177">
    <property type="entry name" value="molyb_syn"/>
    <property type="match status" value="1"/>
</dbReference>
<protein>
    <recommendedName>
        <fullName evidence="3 5">Molybdenum cofactor biosynthesis protein B</fullName>
    </recommendedName>
</protein>
<dbReference type="AlphaFoldDB" id="V4RHG0"/>
<evidence type="ECO:0000256" key="4">
    <source>
        <dbReference type="ARBA" id="ARBA00023150"/>
    </source>
</evidence>
<dbReference type="eggNOG" id="COG0521">
    <property type="taxonomic scope" value="Bacteria"/>
</dbReference>
<dbReference type="InterPro" id="IPR001453">
    <property type="entry name" value="MoaB/Mog_dom"/>
</dbReference>
<dbReference type="PATRIC" id="fig|631454.5.peg.2081"/>
<dbReference type="InterPro" id="IPR036425">
    <property type="entry name" value="MoaB/Mog-like_dom_sf"/>
</dbReference>